<evidence type="ECO:0000313" key="5">
    <source>
        <dbReference type="Proteomes" id="UP001216440"/>
    </source>
</evidence>
<dbReference type="RefSeq" id="WP_279337782.1">
    <property type="nucleotide sequence ID" value="NZ_CP121682.1"/>
</dbReference>
<reference evidence="3 5" key="1">
    <citation type="submission" date="2023-03" db="EMBL/GenBank/DDBJ databases">
        <authorList>
            <person name="Mo P."/>
        </authorList>
    </citation>
    <scope>NUCLEOTIDE SEQUENCE [LARGE SCALE GENOMIC DNA]</scope>
    <source>
        <strain evidence="3 5">HUAS 5</strain>
        <plasmid evidence="4 5">punmamed2</plasmid>
    </source>
</reference>
<feature type="coiled-coil region" evidence="1">
    <location>
        <begin position="193"/>
        <end position="220"/>
    </location>
</feature>
<evidence type="ECO:0000256" key="1">
    <source>
        <dbReference type="SAM" id="Coils"/>
    </source>
</evidence>
<keyword evidence="5" id="KW-1185">Reference proteome</keyword>
<evidence type="ECO:0000256" key="2">
    <source>
        <dbReference type="SAM" id="Phobius"/>
    </source>
</evidence>
<evidence type="ECO:0000313" key="3">
    <source>
        <dbReference type="EMBL" id="WGD44725.1"/>
    </source>
</evidence>
<keyword evidence="1" id="KW-0175">Coiled coil</keyword>
<dbReference type="Proteomes" id="UP001216440">
    <property type="component" value="Chromosome"/>
</dbReference>
<dbReference type="EMBL" id="CP121682">
    <property type="protein sequence ID" value="WGD44725.1"/>
    <property type="molecule type" value="Genomic_DNA"/>
</dbReference>
<feature type="transmembrane region" description="Helical" evidence="2">
    <location>
        <begin position="93"/>
        <end position="112"/>
    </location>
</feature>
<accession>A0ABY8KCL1</accession>
<geneLocation type="plasmid" evidence="4 5">
    <name>punmamed2</name>
</geneLocation>
<dbReference type="Proteomes" id="UP001216440">
    <property type="component" value="Plasmid punmamed2"/>
</dbReference>
<evidence type="ECO:0000313" key="4">
    <source>
        <dbReference type="EMBL" id="WGD45229.1"/>
    </source>
</evidence>
<proteinExistence type="predicted"/>
<sequence>MAVAIVDAVRLAKANRRRYERLLECHEELNQRAAAENAAQHKARQTLYDEALVPFYDVFRRLKHADLVDLAAIEMPTVGGDVDIVLRRLRERAVTAAVGALAGGALAGYGAWAGTYLAVGAFASASTGTAISGLSGAAATSATLAWLGGGSLAAGGGGVAAGTTVLSVIVAAPAVLSLAAIVEWQGRAARRGQREMAQDLERAETEMSAAEDAASALYARSKDIRRVLRDLRFILVRRLPSFTALTEACDDFTRYDSRQRAEVATMVDLAGLAVMVMSCPITDADGQLTEESGLVVADAEARLRVLDTEA</sequence>
<feature type="transmembrane region" description="Helical" evidence="2">
    <location>
        <begin position="159"/>
        <end position="182"/>
    </location>
</feature>
<protein>
    <submittedName>
        <fullName evidence="3">Uncharacterized protein</fullName>
    </submittedName>
</protein>
<gene>
    <name evidence="3" type="ORF">PYS65_33945</name>
    <name evidence="4" type="ORF">PYS65_34680</name>
</gene>
<keyword evidence="2" id="KW-1133">Transmembrane helix</keyword>
<name>A0ABY8KCL1_9ACTN</name>
<dbReference type="EMBL" id="CP121683">
    <property type="protein sequence ID" value="WGD45229.1"/>
    <property type="molecule type" value="Genomic_DNA"/>
</dbReference>
<keyword evidence="2" id="KW-0472">Membrane</keyword>
<organism evidence="3 5">
    <name type="scientific">Streptomyces cathayae</name>
    <dbReference type="NCBI Taxonomy" id="3031124"/>
    <lineage>
        <taxon>Bacteria</taxon>
        <taxon>Bacillati</taxon>
        <taxon>Actinomycetota</taxon>
        <taxon>Actinomycetes</taxon>
        <taxon>Kitasatosporales</taxon>
        <taxon>Streptomycetaceae</taxon>
        <taxon>Streptomyces</taxon>
    </lineage>
</organism>
<keyword evidence="2" id="KW-0812">Transmembrane</keyword>
<keyword evidence="4" id="KW-0614">Plasmid</keyword>
<feature type="coiled-coil region" evidence="1">
    <location>
        <begin position="9"/>
        <end position="36"/>
    </location>
</feature>